<name>A0AAV8WNA3_9CUCU</name>
<gene>
    <name evidence="1" type="ORF">NQ314_019863</name>
</gene>
<evidence type="ECO:0000313" key="1">
    <source>
        <dbReference type="EMBL" id="KAJ8927650.1"/>
    </source>
</evidence>
<dbReference type="Proteomes" id="UP001162156">
    <property type="component" value="Unassembled WGS sequence"/>
</dbReference>
<accession>A0AAV8WNA3</accession>
<evidence type="ECO:0008006" key="3">
    <source>
        <dbReference type="Google" id="ProtNLM"/>
    </source>
</evidence>
<dbReference type="AlphaFoldDB" id="A0AAV8WNA3"/>
<proteinExistence type="predicted"/>
<evidence type="ECO:0000313" key="2">
    <source>
        <dbReference type="Proteomes" id="UP001162156"/>
    </source>
</evidence>
<comment type="caution">
    <text evidence="1">The sequence shown here is derived from an EMBL/GenBank/DDBJ whole genome shotgun (WGS) entry which is preliminary data.</text>
</comment>
<keyword evidence="2" id="KW-1185">Reference proteome</keyword>
<organism evidence="1 2">
    <name type="scientific">Rhamnusium bicolor</name>
    <dbReference type="NCBI Taxonomy" id="1586634"/>
    <lineage>
        <taxon>Eukaryota</taxon>
        <taxon>Metazoa</taxon>
        <taxon>Ecdysozoa</taxon>
        <taxon>Arthropoda</taxon>
        <taxon>Hexapoda</taxon>
        <taxon>Insecta</taxon>
        <taxon>Pterygota</taxon>
        <taxon>Neoptera</taxon>
        <taxon>Endopterygota</taxon>
        <taxon>Coleoptera</taxon>
        <taxon>Polyphaga</taxon>
        <taxon>Cucujiformia</taxon>
        <taxon>Chrysomeloidea</taxon>
        <taxon>Cerambycidae</taxon>
        <taxon>Lepturinae</taxon>
        <taxon>Rhagiini</taxon>
        <taxon>Rhamnusium</taxon>
    </lineage>
</organism>
<reference evidence="1" key="1">
    <citation type="journal article" date="2023" name="Insect Mol. Biol.">
        <title>Genome sequencing provides insights into the evolution of gene families encoding plant cell wall-degrading enzymes in longhorned beetles.</title>
        <authorList>
            <person name="Shin N.R."/>
            <person name="Okamura Y."/>
            <person name="Kirsch R."/>
            <person name="Pauchet Y."/>
        </authorList>
    </citation>
    <scope>NUCLEOTIDE SEQUENCE</scope>
    <source>
        <strain evidence="1">RBIC_L_NR</strain>
    </source>
</reference>
<dbReference type="EMBL" id="JANEYF010005571">
    <property type="protein sequence ID" value="KAJ8927650.1"/>
    <property type="molecule type" value="Genomic_DNA"/>
</dbReference>
<sequence>MDLIDIIEELRKVAEVDMAIPRNPKVYLVSRNPFEIYTDMQFKKKYRPTKEVAQFVMNLVRNEISYVNNNPAEHHLNNSALSIVVKRAVKAIAGHGAEFIKFPENDKLNTVKAEFYNIARCPAIVRATDGTHVKIKCPGGENPDLFINRKNYY</sequence>
<protein>
    <recommendedName>
        <fullName evidence="3">Ribosomal protein S7</fullName>
    </recommendedName>
</protein>